<dbReference type="GeneID" id="36541562"/>
<reference evidence="6" key="1">
    <citation type="submission" date="2016-12" db="EMBL/GenBank/DDBJ databases">
        <title>The genomes of Aspergillus section Nigri reveals drivers in fungal speciation.</title>
        <authorList>
            <consortium name="DOE Joint Genome Institute"/>
            <person name="Vesth T.C."/>
            <person name="Nybo J."/>
            <person name="Theobald S."/>
            <person name="Brandl J."/>
            <person name="Frisvad J.C."/>
            <person name="Nielsen K.F."/>
            <person name="Lyhne E.K."/>
            <person name="Kogle M.E."/>
            <person name="Kuo A."/>
            <person name="Riley R."/>
            <person name="Clum A."/>
            <person name="Nolan M."/>
            <person name="Lipzen A."/>
            <person name="Salamov A."/>
            <person name="Henrissat B."/>
            <person name="Wiebenga A."/>
            <person name="De vries R.P."/>
            <person name="Grigoriev I.V."/>
            <person name="Mortensen U.H."/>
            <person name="Andersen M.R."/>
            <person name="Baker S.E."/>
        </authorList>
    </citation>
    <scope>NUCLEOTIDE SEQUENCE</scope>
    <source>
        <strain evidence="6">IBT 28561</strain>
    </source>
</reference>
<comment type="caution">
    <text evidence="6">The sequence shown here is derived from an EMBL/GenBank/DDBJ whole genome shotgun (WGS) entry which is preliminary data.</text>
</comment>
<feature type="repeat" description="TPR" evidence="3">
    <location>
        <begin position="994"/>
        <end position="1027"/>
    </location>
</feature>
<dbReference type="Pfam" id="PF13432">
    <property type="entry name" value="TPR_16"/>
    <property type="match status" value="1"/>
</dbReference>
<dbReference type="InterPro" id="IPR019734">
    <property type="entry name" value="TPR_rpt"/>
</dbReference>
<dbReference type="GO" id="GO:0055087">
    <property type="term" value="C:Ski complex"/>
    <property type="evidence" value="ECO:0007669"/>
    <property type="project" value="InterPro"/>
</dbReference>
<keyword evidence="7" id="KW-1185">Reference proteome</keyword>
<dbReference type="GO" id="GO:0006401">
    <property type="term" value="P:RNA catabolic process"/>
    <property type="evidence" value="ECO:0007669"/>
    <property type="project" value="InterPro"/>
</dbReference>
<proteinExistence type="predicted"/>
<feature type="repeat" description="TPR" evidence="3">
    <location>
        <begin position="660"/>
        <end position="693"/>
    </location>
</feature>
<dbReference type="InterPro" id="IPR039226">
    <property type="entry name" value="Ski3/TTC37"/>
</dbReference>
<feature type="compositionally biased region" description="Polar residues" evidence="5">
    <location>
        <begin position="347"/>
        <end position="358"/>
    </location>
</feature>
<dbReference type="InterPro" id="IPR040962">
    <property type="entry name" value="TPR_22"/>
</dbReference>
<dbReference type="VEuPathDB" id="FungiDB:P168DRAFT_246289"/>
<feature type="region of interest" description="Disordered" evidence="5">
    <location>
        <begin position="319"/>
        <end position="359"/>
    </location>
</feature>
<evidence type="ECO:0000313" key="7">
    <source>
        <dbReference type="Proteomes" id="UP000234254"/>
    </source>
</evidence>
<feature type="coiled-coil region" evidence="4">
    <location>
        <begin position="713"/>
        <end position="762"/>
    </location>
</feature>
<keyword evidence="4" id="KW-0175">Coiled coil</keyword>
<dbReference type="PANTHER" id="PTHR15704">
    <property type="entry name" value="SUPERKILLER 3 PROTEIN-RELATED"/>
    <property type="match status" value="1"/>
</dbReference>
<dbReference type="Gene3D" id="1.25.40.10">
    <property type="entry name" value="Tetratricopeptide repeat domain"/>
    <property type="match status" value="4"/>
</dbReference>
<evidence type="ECO:0000256" key="3">
    <source>
        <dbReference type="PROSITE-ProRule" id="PRU00339"/>
    </source>
</evidence>
<feature type="repeat" description="TPR" evidence="3">
    <location>
        <begin position="736"/>
        <end position="769"/>
    </location>
</feature>
<gene>
    <name evidence="6" type="ORF">P168DRAFT_246289</name>
</gene>
<dbReference type="SMART" id="SM00028">
    <property type="entry name" value="TPR"/>
    <property type="match status" value="11"/>
</dbReference>
<evidence type="ECO:0000256" key="5">
    <source>
        <dbReference type="SAM" id="MobiDB-lite"/>
    </source>
</evidence>
<evidence type="ECO:0000256" key="1">
    <source>
        <dbReference type="ARBA" id="ARBA00022737"/>
    </source>
</evidence>
<sequence length="1432" mass="160266">MSSKSALKAVRTALDSKDFELAADKAKQLVQQEPQNYHANVFLGLALDKLSKTNEAEKAYLAATRVKADDKTAWQGLANLYEKQGNLKLEPYREAVVHLARIYGEADDKYRCQDVVDKYILFAKKHGNRLQHKKALELQLPTGPLYDLLEGRVPHPSQTYHRLAEFTESEEKEFINREIGERRTRLGAKIDQVTLEVKREAFKRSELEPLYRGIIDWSHDDQVRRTYEEKLLERGCDVLAVSPMNEKGAKRAEVLKAAQDMVIIKHPFELAWKIVLEWHDVQTFSEWDRVFLNDYIEFFPESGLSKVLKGFLASDISPFPKDTEESKDSKDAKESKGSKEPKEADTNEQNGENGSAESNELAAQDSLILMAEGLDLASSSVVAHRIMSELYLSLEEYESVVDVARKGLQNLQTLVQMTGLNLRDTKDSMHITLANSLIYYQSPRHHPEAKRIFQEILSRKPKLTSCLLGIGVILKVDEDYAEAVSFLERALERDATNIKVRAELFWCRALNGDLISGLHGLQEVLAALKKTRVESRDFKGEILYRIGYCQWETDTSSAARKDRNGAYASFLAAVQANMNFAPAYTSLGFYYADYKKDKKRARKCFHKAFELSPSEIEAAERLARTFADHKEWDLVEAVSQRVVDSGKAKPAPGSKRRGYSWPYAALGTVQINKQQYAKSIVSFQAALRITPGDYHSWVGLGESYHHSGRHIASTKAFEHAQQLEDTLSRAEKENVWFARYMLANVKRELGEYEDAIARYEDVLSIHPNEFGVSIALLQTLVESSWKSLDSGLFNDSIEQARKALLVARSIATERVDIFNLWKGIGDACTMCSFVKSKASKMPLDEMQKLLGTQLETAAFDLLADVDELGATSMSLLKSEELSPSDRFMYASILAFKRAIHVSQQDIHAQAVAWYNLGWAEYRAYKTVHIISKNKGKKPQRKFLKAAIRCFKRAIELEAGNSEFWNALGVVTTSLSPKVAQHAFVRSLHLNDRSAQVWTNIGALYLIHNDIQLANEAFTRAQSSDPDYSPAWVGQGFLALLFGDPQEARGLFEHAFDICNSSSALSKKQYTMTLFDHLMTDSSASNEVSELIQPFFALHQLCSQDPSDLPFVHLSSLFAERIGELSDAETSLRALCSAVEAEYEVSESAGALSRYAQANADIARVLLARQEFEEAAEKAETALMLSGEEDAEKFDPETNRTLRLSAHLTAGLAHYYLKSMDSAIDMFRDALQEADNAPEVVCLLAQVLWAKGGEEERSVARQQLFDCVENNPDHVGAVTLLGAIALLDGDKDAIEAVESDLHQMITRDDIEIHEQSKLVKLLTAVSALGFGDNADVPEEQRRIGEATAAVMRAPYQPQGWMELSAASQAAHPAQMAVGRALRNAPPRGRLEAVDLAEAYSQTGKASDALRAIMVAPWKQEGWDELNHAVSTTT</sequence>
<protein>
    <submittedName>
        <fullName evidence="6">TPR-like protein</fullName>
    </submittedName>
</protein>
<keyword evidence="1" id="KW-0677">Repeat</keyword>
<dbReference type="OrthoDB" id="421075at2759"/>
<feature type="compositionally biased region" description="Basic and acidic residues" evidence="5">
    <location>
        <begin position="321"/>
        <end position="345"/>
    </location>
</feature>
<accession>A0A2I1DDX2</accession>
<evidence type="ECO:0000256" key="2">
    <source>
        <dbReference type="ARBA" id="ARBA00022803"/>
    </source>
</evidence>
<dbReference type="PANTHER" id="PTHR15704:SF7">
    <property type="entry name" value="SUPERKILLER COMPLEX PROTEIN 3"/>
    <property type="match status" value="1"/>
</dbReference>
<dbReference type="SUPFAM" id="SSF48439">
    <property type="entry name" value="Protein prenylyltransferase"/>
    <property type="match status" value="1"/>
</dbReference>
<evidence type="ECO:0000313" key="6">
    <source>
        <dbReference type="EMBL" id="PKY08061.1"/>
    </source>
</evidence>
<dbReference type="PROSITE" id="PS50005">
    <property type="entry name" value="TPR"/>
    <property type="match status" value="4"/>
</dbReference>
<dbReference type="RefSeq" id="XP_024696655.1">
    <property type="nucleotide sequence ID" value="XM_024834038.1"/>
</dbReference>
<feature type="repeat" description="TPR" evidence="3">
    <location>
        <begin position="464"/>
        <end position="497"/>
    </location>
</feature>
<dbReference type="Pfam" id="PF13181">
    <property type="entry name" value="TPR_8"/>
    <property type="match status" value="1"/>
</dbReference>
<dbReference type="EMBL" id="MSFM01000001">
    <property type="protein sequence ID" value="PKY08061.1"/>
    <property type="molecule type" value="Genomic_DNA"/>
</dbReference>
<organism evidence="6 7">
    <name type="scientific">Aspergillus campestris (strain IBT 28561)</name>
    <dbReference type="NCBI Taxonomy" id="1392248"/>
    <lineage>
        <taxon>Eukaryota</taxon>
        <taxon>Fungi</taxon>
        <taxon>Dikarya</taxon>
        <taxon>Ascomycota</taxon>
        <taxon>Pezizomycotina</taxon>
        <taxon>Eurotiomycetes</taxon>
        <taxon>Eurotiomycetidae</taxon>
        <taxon>Eurotiales</taxon>
        <taxon>Aspergillaceae</taxon>
        <taxon>Aspergillus</taxon>
        <taxon>Aspergillus subgen. Circumdati</taxon>
    </lineage>
</organism>
<dbReference type="SUPFAM" id="SSF48452">
    <property type="entry name" value="TPR-like"/>
    <property type="match status" value="5"/>
</dbReference>
<evidence type="ECO:0000256" key="4">
    <source>
        <dbReference type="SAM" id="Coils"/>
    </source>
</evidence>
<keyword evidence="2 3" id="KW-0802">TPR repeat</keyword>
<name>A0A2I1DDX2_ASPC2</name>
<dbReference type="InterPro" id="IPR011990">
    <property type="entry name" value="TPR-like_helical_dom_sf"/>
</dbReference>
<dbReference type="Pfam" id="PF18833">
    <property type="entry name" value="TPR_22"/>
    <property type="match status" value="1"/>
</dbReference>
<dbReference type="Proteomes" id="UP000234254">
    <property type="component" value="Unassembled WGS sequence"/>
</dbReference>